<keyword evidence="4" id="KW-1185">Reference proteome</keyword>
<keyword evidence="1" id="KW-0732">Signal</keyword>
<dbReference type="Proteomes" id="UP001151532">
    <property type="component" value="Chromosome 19"/>
</dbReference>
<dbReference type="Pfam" id="PF24804">
    <property type="entry name" value="DUF7705"/>
    <property type="match status" value="2"/>
</dbReference>
<dbReference type="InterPro" id="IPR056122">
    <property type="entry name" value="DUF7705"/>
</dbReference>
<evidence type="ECO:0000256" key="1">
    <source>
        <dbReference type="SAM" id="SignalP"/>
    </source>
</evidence>
<evidence type="ECO:0000313" key="3">
    <source>
        <dbReference type="EMBL" id="KAJ6744746.1"/>
    </source>
</evidence>
<gene>
    <name evidence="3" type="ORF">OIU79_030965</name>
</gene>
<dbReference type="PANTHER" id="PTHR33916:SF1">
    <property type="entry name" value="EXPANSIN-LIKE EG45 DOMAIN-CONTAINING PROTEIN"/>
    <property type="match status" value="1"/>
</dbReference>
<feature type="domain" description="DUF7705" evidence="2">
    <location>
        <begin position="44"/>
        <end position="389"/>
    </location>
</feature>
<accession>A0A9Q0ZS67</accession>
<reference evidence="3" key="2">
    <citation type="journal article" date="2023" name="Int. J. Mol. Sci.">
        <title>De Novo Assembly and Annotation of 11 Diverse Shrub Willow (Salix) Genomes Reveals Novel Gene Organization in Sex-Linked Regions.</title>
        <authorList>
            <person name="Hyden B."/>
            <person name="Feng K."/>
            <person name="Yates T.B."/>
            <person name="Jawdy S."/>
            <person name="Cereghino C."/>
            <person name="Smart L.B."/>
            <person name="Muchero W."/>
        </authorList>
    </citation>
    <scope>NUCLEOTIDE SEQUENCE</scope>
    <source>
        <tissue evidence="3">Shoot tip</tissue>
    </source>
</reference>
<dbReference type="PANTHER" id="PTHR33916">
    <property type="entry name" value="EXPANSIN-LIKE EG45 DOMAIN-CONTAINING PROTEIN"/>
    <property type="match status" value="1"/>
</dbReference>
<evidence type="ECO:0000313" key="4">
    <source>
        <dbReference type="Proteomes" id="UP001151532"/>
    </source>
</evidence>
<feature type="chain" id="PRO_5040122960" description="DUF7705 domain-containing protein" evidence="1">
    <location>
        <begin position="28"/>
        <end position="502"/>
    </location>
</feature>
<dbReference type="AlphaFoldDB" id="A0A9Q0ZS67"/>
<comment type="caution">
    <text evidence="3">The sequence shown here is derived from an EMBL/GenBank/DDBJ whole genome shotgun (WGS) entry which is preliminary data.</text>
</comment>
<evidence type="ECO:0000259" key="2">
    <source>
        <dbReference type="Pfam" id="PF24804"/>
    </source>
</evidence>
<protein>
    <recommendedName>
        <fullName evidence="2">DUF7705 domain-containing protein</fullName>
    </recommendedName>
</protein>
<name>A0A9Q0ZS67_SALPP</name>
<reference evidence="3" key="1">
    <citation type="submission" date="2022-11" db="EMBL/GenBank/DDBJ databases">
        <authorList>
            <person name="Hyden B.L."/>
            <person name="Feng K."/>
            <person name="Yates T."/>
            <person name="Jawdy S."/>
            <person name="Smart L.B."/>
            <person name="Muchero W."/>
        </authorList>
    </citation>
    <scope>NUCLEOTIDE SEQUENCE</scope>
    <source>
        <tissue evidence="3">Shoot tip</tissue>
    </source>
</reference>
<proteinExistence type="predicted"/>
<sequence length="502" mass="55990">MGCFCFLGSTLAVLVLILNLGFTLTNGSSSFSFLSTSAAAKRYVSAIGDPGMKSPNVRVALEAWNFCNEVGFEAPGMGSPRLADCADMYCPVTSDSLGARLLNNRSRCEVHHKVKNSDNSLSAGDKFPIIDFESYEDPDLFAVQKELYLATLCAVDEPPKPWQFWMVMLKNGNFDKNTTLCPENGKRVSKIITGRNFPCFGKGCMNQPLVYHNYSQLVISGEEMVSLSGGYFGTYDLDADLSKGVGNNSFFSVFWQKNLSTGSWIFSHKLTTSAKYPWLMLYLRSDATEGFNGGYHYNGRGIMRKLPESPNFKVKLTLNITRGGGGNSQFYLLDIGSCWKNNGDPCDGDVLTDVTRYSEMIINPATSSWCRPDNQVSCPPYHEMPYICRSHMISATHIAIRNHKNWCKFFHIMNGLCMAILRSKEMDGLGTPRTWELDAGAVSSRLYFYQDPGTKPARRVWSSINVGTEIYVSREGETAEWTVSDFDVLVPEDFAYDSHGTY</sequence>
<feature type="signal peptide" evidence="1">
    <location>
        <begin position="1"/>
        <end position="27"/>
    </location>
</feature>
<dbReference type="EMBL" id="JAPFFK010000009">
    <property type="protein sequence ID" value="KAJ6744746.1"/>
    <property type="molecule type" value="Genomic_DNA"/>
</dbReference>
<organism evidence="3 4">
    <name type="scientific">Salix purpurea</name>
    <name type="common">Purple osier willow</name>
    <dbReference type="NCBI Taxonomy" id="77065"/>
    <lineage>
        <taxon>Eukaryota</taxon>
        <taxon>Viridiplantae</taxon>
        <taxon>Streptophyta</taxon>
        <taxon>Embryophyta</taxon>
        <taxon>Tracheophyta</taxon>
        <taxon>Spermatophyta</taxon>
        <taxon>Magnoliopsida</taxon>
        <taxon>eudicotyledons</taxon>
        <taxon>Gunneridae</taxon>
        <taxon>Pentapetalae</taxon>
        <taxon>rosids</taxon>
        <taxon>fabids</taxon>
        <taxon>Malpighiales</taxon>
        <taxon>Salicaceae</taxon>
        <taxon>Saliceae</taxon>
        <taxon>Salix</taxon>
    </lineage>
</organism>
<feature type="domain" description="DUF7705" evidence="2">
    <location>
        <begin position="429"/>
        <end position="490"/>
    </location>
</feature>
<dbReference type="OrthoDB" id="1901892at2759"/>